<dbReference type="STRING" id="930131.SAMN05216389_103140"/>
<feature type="transmembrane region" description="Helical" evidence="1">
    <location>
        <begin position="304"/>
        <end position="327"/>
    </location>
</feature>
<feature type="transmembrane region" description="Helical" evidence="1">
    <location>
        <begin position="247"/>
        <end position="268"/>
    </location>
</feature>
<dbReference type="AlphaFoldDB" id="A0A1I0A9M4"/>
<sequence>MEKVSYEPLTYTNVLNDKGRRLFYVIFSVCVMMAIFFLVLGIYLVAIDPNVWGLLFLFIFMAVAMGIVASFFYPKRRQVYHYELNDSGLHQYWENTKTGETYEVHFLFEDIDEVIIGIAANRVHVPKRRDFYRFDGQLIISSQGRYFMERVYSSEQLNEWVIRLKNHVPNITYTEANLLEALEARAYTEIDFSRIQGTSDDVVSKHIGKESVRNLFASWLPEDMEEKAQAEKEKQLRANTKKAEKQTYLSLLVFSIFMGLFLLPNAPVDEDNFIEITDRILIVYGIYLFIPVILLFFRSYTKWYNPLLCCLVTAFGLGIGMTVAAFVVEIPSFGSIVMLGALSLLFWILAYVVAKLFKVIANFMYKHNL</sequence>
<proteinExistence type="predicted"/>
<protein>
    <submittedName>
        <fullName evidence="2">Uncharacterized protein</fullName>
    </submittedName>
</protein>
<reference evidence="2 3" key="1">
    <citation type="submission" date="2016-10" db="EMBL/GenBank/DDBJ databases">
        <authorList>
            <person name="de Groot N.N."/>
        </authorList>
    </citation>
    <scope>NUCLEOTIDE SEQUENCE [LARGE SCALE GENOMIC DNA]</scope>
    <source>
        <strain evidence="2 3">IBRC-M 10780</strain>
    </source>
</reference>
<gene>
    <name evidence="2" type="ORF">SAMN05216389_103140</name>
</gene>
<dbReference type="Proteomes" id="UP000198618">
    <property type="component" value="Unassembled WGS sequence"/>
</dbReference>
<evidence type="ECO:0000313" key="2">
    <source>
        <dbReference type="EMBL" id="SES90882.1"/>
    </source>
</evidence>
<keyword evidence="1" id="KW-0472">Membrane</keyword>
<feature type="transmembrane region" description="Helical" evidence="1">
    <location>
        <begin position="21"/>
        <end position="45"/>
    </location>
</feature>
<feature type="transmembrane region" description="Helical" evidence="1">
    <location>
        <begin position="333"/>
        <end position="354"/>
    </location>
</feature>
<keyword evidence="1" id="KW-1133">Transmembrane helix</keyword>
<feature type="transmembrane region" description="Helical" evidence="1">
    <location>
        <begin position="51"/>
        <end position="73"/>
    </location>
</feature>
<dbReference type="RefSeq" id="WP_090867459.1">
    <property type="nucleotide sequence ID" value="NZ_FOHE01000003.1"/>
</dbReference>
<feature type="transmembrane region" description="Helical" evidence="1">
    <location>
        <begin position="280"/>
        <end position="297"/>
    </location>
</feature>
<organism evidence="2 3">
    <name type="scientific">Oceanobacillus limi</name>
    <dbReference type="NCBI Taxonomy" id="930131"/>
    <lineage>
        <taxon>Bacteria</taxon>
        <taxon>Bacillati</taxon>
        <taxon>Bacillota</taxon>
        <taxon>Bacilli</taxon>
        <taxon>Bacillales</taxon>
        <taxon>Bacillaceae</taxon>
        <taxon>Oceanobacillus</taxon>
    </lineage>
</organism>
<keyword evidence="3" id="KW-1185">Reference proteome</keyword>
<keyword evidence="1" id="KW-0812">Transmembrane</keyword>
<evidence type="ECO:0000256" key="1">
    <source>
        <dbReference type="SAM" id="Phobius"/>
    </source>
</evidence>
<evidence type="ECO:0000313" key="3">
    <source>
        <dbReference type="Proteomes" id="UP000198618"/>
    </source>
</evidence>
<name>A0A1I0A9M4_9BACI</name>
<dbReference type="EMBL" id="FOHE01000003">
    <property type="protein sequence ID" value="SES90882.1"/>
    <property type="molecule type" value="Genomic_DNA"/>
</dbReference>
<dbReference type="OrthoDB" id="2971365at2"/>
<accession>A0A1I0A9M4</accession>